<evidence type="ECO:0008006" key="4">
    <source>
        <dbReference type="Google" id="ProtNLM"/>
    </source>
</evidence>
<protein>
    <recommendedName>
        <fullName evidence="4">C-type lectin domain-containing protein</fullName>
    </recommendedName>
</protein>
<proteinExistence type="predicted"/>
<dbReference type="AlphaFoldDB" id="A0A914ARI0"/>
<dbReference type="InterPro" id="IPR016187">
    <property type="entry name" value="CTDL_fold"/>
</dbReference>
<accession>A0A914ARI0</accession>
<evidence type="ECO:0000256" key="1">
    <source>
        <dbReference type="SAM" id="SignalP"/>
    </source>
</evidence>
<dbReference type="RefSeq" id="XP_038066660.1">
    <property type="nucleotide sequence ID" value="XM_038210732.1"/>
</dbReference>
<organism evidence="2 3">
    <name type="scientific">Patiria miniata</name>
    <name type="common">Bat star</name>
    <name type="synonym">Asterina miniata</name>
    <dbReference type="NCBI Taxonomy" id="46514"/>
    <lineage>
        <taxon>Eukaryota</taxon>
        <taxon>Metazoa</taxon>
        <taxon>Echinodermata</taxon>
        <taxon>Eleutherozoa</taxon>
        <taxon>Asterozoa</taxon>
        <taxon>Asteroidea</taxon>
        <taxon>Valvatacea</taxon>
        <taxon>Valvatida</taxon>
        <taxon>Asterinidae</taxon>
        <taxon>Patiria</taxon>
    </lineage>
</organism>
<feature type="chain" id="PRO_5038100291" description="C-type lectin domain-containing protein" evidence="1">
    <location>
        <begin position="26"/>
        <end position="113"/>
    </location>
</feature>
<reference evidence="2" key="1">
    <citation type="submission" date="2022-11" db="UniProtKB">
        <authorList>
            <consortium name="EnsemblMetazoa"/>
        </authorList>
    </citation>
    <scope>IDENTIFICATION</scope>
</reference>
<keyword evidence="3" id="KW-1185">Reference proteome</keyword>
<dbReference type="SUPFAM" id="SSF56436">
    <property type="entry name" value="C-type lectin-like"/>
    <property type="match status" value="1"/>
</dbReference>
<dbReference type="CDD" id="cd00037">
    <property type="entry name" value="CLECT"/>
    <property type="match status" value="1"/>
</dbReference>
<sequence>MEWVWGCILLVLPGGLQISAQTVSASEDPNSVFCHSNPCQNNGTCVNMLRPGSDRSLSVCKNGACYKLILEKKTWEEATLACNVMGSSLIAMETTEVQGDFVNTIKDHHLHSE</sequence>
<evidence type="ECO:0000313" key="2">
    <source>
        <dbReference type="EnsemblMetazoa" id="XP_038066660.1"/>
    </source>
</evidence>
<name>A0A914ARI0_PATMI</name>
<dbReference type="InterPro" id="IPR016186">
    <property type="entry name" value="C-type_lectin-like/link_sf"/>
</dbReference>
<dbReference type="Gene3D" id="3.10.100.10">
    <property type="entry name" value="Mannose-Binding Protein A, subunit A"/>
    <property type="match status" value="1"/>
</dbReference>
<evidence type="ECO:0000313" key="3">
    <source>
        <dbReference type="Proteomes" id="UP000887568"/>
    </source>
</evidence>
<dbReference type="Proteomes" id="UP000887568">
    <property type="component" value="Unplaced"/>
</dbReference>
<dbReference type="EnsemblMetazoa" id="XM_038210732.1">
    <property type="protein sequence ID" value="XP_038066660.1"/>
    <property type="gene ID" value="LOC119736720"/>
</dbReference>
<feature type="signal peptide" evidence="1">
    <location>
        <begin position="1"/>
        <end position="25"/>
    </location>
</feature>
<dbReference type="GeneID" id="119736720"/>
<keyword evidence="1" id="KW-0732">Signal</keyword>